<organism evidence="2 3">
    <name type="scientific">Maudiozyma humilis</name>
    <name type="common">Sour dough yeast</name>
    <name type="synonym">Kazachstania humilis</name>
    <dbReference type="NCBI Taxonomy" id="51915"/>
    <lineage>
        <taxon>Eukaryota</taxon>
        <taxon>Fungi</taxon>
        <taxon>Dikarya</taxon>
        <taxon>Ascomycota</taxon>
        <taxon>Saccharomycotina</taxon>
        <taxon>Saccharomycetes</taxon>
        <taxon>Saccharomycetales</taxon>
        <taxon>Saccharomycetaceae</taxon>
        <taxon>Maudiozyma</taxon>
    </lineage>
</organism>
<evidence type="ECO:0000313" key="2">
    <source>
        <dbReference type="EMBL" id="GMM53789.1"/>
    </source>
</evidence>
<protein>
    <submittedName>
        <fullName evidence="2">Pex19 protein</fullName>
    </submittedName>
</protein>
<feature type="compositionally biased region" description="Low complexity" evidence="1">
    <location>
        <begin position="34"/>
        <end position="55"/>
    </location>
</feature>
<keyword evidence="3" id="KW-1185">Reference proteome</keyword>
<name>A0AAV5RQD7_MAUHU</name>
<dbReference type="GO" id="GO:0005778">
    <property type="term" value="C:peroxisomal membrane"/>
    <property type="evidence" value="ECO:0007669"/>
    <property type="project" value="TreeGrafter"/>
</dbReference>
<feature type="compositionally biased region" description="Acidic residues" evidence="1">
    <location>
        <begin position="1"/>
        <end position="19"/>
    </location>
</feature>
<feature type="compositionally biased region" description="Basic and acidic residues" evidence="1">
    <location>
        <begin position="117"/>
        <end position="126"/>
    </location>
</feature>
<accession>A0AAV5RQD7</accession>
<sequence length="330" mass="34901">MSKDEYDDLDDLLVDEDPSALDAEKAKEAKGADAEGAQGSAAAGASASGAATSSAEDSEEAKMMKDLQSEFANLLKEQAGAGGDGSAADQEAIDSFNNLINALGKSSAEESGADAASDEKAEDPDFKNVIADTLGRLKESGSKIDSTLQEEKDAGASDDLLSQLLGQLVDGAGAPGSNGGASANGENIDFNEDGMDNAILNILNQMSSKEVLYEPMVEMKTDFAQWFAEHEQEEEHQAKLDVYRKQRALVEELVAVYEREDYENALFRDEVTNILDELEALGDSPVSKGFNNGAVNDAGMDDLSKLLEVDGAGADFGGLDKDMAENCKQQ</sequence>
<feature type="compositionally biased region" description="Basic and acidic residues" evidence="1">
    <location>
        <begin position="22"/>
        <end position="33"/>
    </location>
</feature>
<feature type="region of interest" description="Disordered" evidence="1">
    <location>
        <begin position="1"/>
        <end position="68"/>
    </location>
</feature>
<proteinExistence type="predicted"/>
<gene>
    <name evidence="2" type="ORF">DAKH74_004050</name>
</gene>
<dbReference type="InterPro" id="IPR038322">
    <property type="entry name" value="Pex19_C_sf"/>
</dbReference>
<dbReference type="GO" id="GO:0033328">
    <property type="term" value="F:peroxisome membrane targeting sequence binding"/>
    <property type="evidence" value="ECO:0007669"/>
    <property type="project" value="TreeGrafter"/>
</dbReference>
<dbReference type="PANTHER" id="PTHR12774:SF2">
    <property type="entry name" value="PEROXISOMAL BIOGENESIS FACTOR 19"/>
    <property type="match status" value="1"/>
</dbReference>
<dbReference type="Gene3D" id="1.20.120.900">
    <property type="entry name" value="Pex19, mPTS binding domain"/>
    <property type="match status" value="1"/>
</dbReference>
<dbReference type="Pfam" id="PF04614">
    <property type="entry name" value="Pex19"/>
    <property type="match status" value="1"/>
</dbReference>
<dbReference type="PANTHER" id="PTHR12774">
    <property type="entry name" value="PEROXISOMAL BIOGENESIS FACTOR 19"/>
    <property type="match status" value="1"/>
</dbReference>
<reference evidence="2 3" key="1">
    <citation type="journal article" date="2023" name="Elife">
        <title>Identification of key yeast species and microbe-microbe interactions impacting larval growth of Drosophila in the wild.</title>
        <authorList>
            <person name="Mure A."/>
            <person name="Sugiura Y."/>
            <person name="Maeda R."/>
            <person name="Honda K."/>
            <person name="Sakurai N."/>
            <person name="Takahashi Y."/>
            <person name="Watada M."/>
            <person name="Katoh T."/>
            <person name="Gotoh A."/>
            <person name="Gotoh Y."/>
            <person name="Taniguchi I."/>
            <person name="Nakamura K."/>
            <person name="Hayashi T."/>
            <person name="Katayama T."/>
            <person name="Uemura T."/>
            <person name="Hattori Y."/>
        </authorList>
    </citation>
    <scope>NUCLEOTIDE SEQUENCE [LARGE SCALE GENOMIC DNA]</scope>
    <source>
        <strain evidence="2 3">KH-74</strain>
    </source>
</reference>
<evidence type="ECO:0000256" key="1">
    <source>
        <dbReference type="SAM" id="MobiDB-lite"/>
    </source>
</evidence>
<dbReference type="GO" id="GO:0045046">
    <property type="term" value="P:protein import into peroxisome membrane"/>
    <property type="evidence" value="ECO:0007669"/>
    <property type="project" value="TreeGrafter"/>
</dbReference>
<evidence type="ECO:0000313" key="3">
    <source>
        <dbReference type="Proteomes" id="UP001377567"/>
    </source>
</evidence>
<feature type="region of interest" description="Disordered" evidence="1">
    <location>
        <begin position="105"/>
        <end position="127"/>
    </location>
</feature>
<dbReference type="InterPro" id="IPR006708">
    <property type="entry name" value="Pex19"/>
</dbReference>
<comment type="caution">
    <text evidence="2">The sequence shown here is derived from an EMBL/GenBank/DDBJ whole genome shotgun (WGS) entry which is preliminary data.</text>
</comment>
<dbReference type="AlphaFoldDB" id="A0AAV5RQD7"/>
<dbReference type="Proteomes" id="UP001377567">
    <property type="component" value="Unassembled WGS sequence"/>
</dbReference>
<dbReference type="EMBL" id="BTGD01000001">
    <property type="protein sequence ID" value="GMM53789.1"/>
    <property type="molecule type" value="Genomic_DNA"/>
</dbReference>
<feature type="compositionally biased region" description="Low complexity" evidence="1">
    <location>
        <begin position="105"/>
        <end position="115"/>
    </location>
</feature>